<evidence type="ECO:0000313" key="2">
    <source>
        <dbReference type="EMBL" id="MFF4777485.1"/>
    </source>
</evidence>
<sequence length="48" mass="5173">MRKRALTSITAIILALAAFATRGHTISIFLCAAAIFVVVHHTFFGKEG</sequence>
<gene>
    <name evidence="2" type="ORF">ACFY05_31980</name>
</gene>
<accession>A0ABW6VDQ2</accession>
<reference evidence="2 3" key="1">
    <citation type="submission" date="2024-10" db="EMBL/GenBank/DDBJ databases">
        <title>The Natural Products Discovery Center: Release of the First 8490 Sequenced Strains for Exploring Actinobacteria Biosynthetic Diversity.</title>
        <authorList>
            <person name="Kalkreuter E."/>
            <person name="Kautsar S.A."/>
            <person name="Yang D."/>
            <person name="Bader C.D."/>
            <person name="Teijaro C.N."/>
            <person name="Fluegel L."/>
            <person name="Davis C.M."/>
            <person name="Simpson J.R."/>
            <person name="Lauterbach L."/>
            <person name="Steele A.D."/>
            <person name="Gui C."/>
            <person name="Meng S."/>
            <person name="Li G."/>
            <person name="Viehrig K."/>
            <person name="Ye F."/>
            <person name="Su P."/>
            <person name="Kiefer A.F."/>
            <person name="Nichols A."/>
            <person name="Cepeda A.J."/>
            <person name="Yan W."/>
            <person name="Fan B."/>
            <person name="Jiang Y."/>
            <person name="Adhikari A."/>
            <person name="Zheng C.-J."/>
            <person name="Schuster L."/>
            <person name="Cowan T.M."/>
            <person name="Smanski M.J."/>
            <person name="Chevrette M.G."/>
            <person name="De Carvalho L.P.S."/>
            <person name="Shen B."/>
        </authorList>
    </citation>
    <scope>NUCLEOTIDE SEQUENCE [LARGE SCALE GENOMIC DNA]</scope>
    <source>
        <strain evidence="2 3">NPDC001281</strain>
    </source>
</reference>
<keyword evidence="1" id="KW-0812">Transmembrane</keyword>
<feature type="transmembrane region" description="Helical" evidence="1">
    <location>
        <begin position="27"/>
        <end position="44"/>
    </location>
</feature>
<organism evidence="2 3">
    <name type="scientific">Microtetraspora fusca</name>
    <dbReference type="NCBI Taxonomy" id="1997"/>
    <lineage>
        <taxon>Bacteria</taxon>
        <taxon>Bacillati</taxon>
        <taxon>Actinomycetota</taxon>
        <taxon>Actinomycetes</taxon>
        <taxon>Streptosporangiales</taxon>
        <taxon>Streptosporangiaceae</taxon>
        <taxon>Microtetraspora</taxon>
    </lineage>
</organism>
<proteinExistence type="predicted"/>
<keyword evidence="3" id="KW-1185">Reference proteome</keyword>
<evidence type="ECO:0000313" key="3">
    <source>
        <dbReference type="Proteomes" id="UP001602119"/>
    </source>
</evidence>
<keyword evidence="1" id="KW-0472">Membrane</keyword>
<dbReference type="Proteomes" id="UP001602119">
    <property type="component" value="Unassembled WGS sequence"/>
</dbReference>
<name>A0ABW6VDQ2_MICFU</name>
<keyword evidence="1" id="KW-1133">Transmembrane helix</keyword>
<dbReference type="EMBL" id="JBIAXI010000024">
    <property type="protein sequence ID" value="MFF4777485.1"/>
    <property type="molecule type" value="Genomic_DNA"/>
</dbReference>
<dbReference type="RefSeq" id="WP_387345921.1">
    <property type="nucleotide sequence ID" value="NZ_JBIAXI010000024.1"/>
</dbReference>
<evidence type="ECO:0000256" key="1">
    <source>
        <dbReference type="SAM" id="Phobius"/>
    </source>
</evidence>
<comment type="caution">
    <text evidence="2">The sequence shown here is derived from an EMBL/GenBank/DDBJ whole genome shotgun (WGS) entry which is preliminary data.</text>
</comment>
<protein>
    <submittedName>
        <fullName evidence="2">Uncharacterized protein</fullName>
    </submittedName>
</protein>